<name>A0A191ZJ14_9GAMM</name>
<evidence type="ECO:0000313" key="2">
    <source>
        <dbReference type="Proteomes" id="UP000078596"/>
    </source>
</evidence>
<evidence type="ECO:0000313" key="1">
    <source>
        <dbReference type="EMBL" id="ANJ67879.1"/>
    </source>
</evidence>
<proteinExistence type="predicted"/>
<keyword evidence="2" id="KW-1185">Reference proteome</keyword>
<protein>
    <recommendedName>
        <fullName evidence="3">RlfB protein</fullName>
    </recommendedName>
</protein>
<dbReference type="EMBL" id="CP016027">
    <property type="protein sequence ID" value="ANJ67879.1"/>
    <property type="molecule type" value="Genomic_DNA"/>
</dbReference>
<accession>A0A191ZJ14</accession>
<sequence>MSQPPDLLPFEGDWASYEDRIYEAFLDSFVRVGVQFRGMRVSAQFRPETRGKGYSFWHTISEAPDRNNRNEDDRIPDLRRCERIRWIRWVIENAGNDGFLWWENQRQGNTHVVIWAKAHDFAVVLAKRSDYYVLKTAYAELRSHRRATFEAEWTAFWESQNG</sequence>
<dbReference type="RefSeq" id="WP_066101633.1">
    <property type="nucleotide sequence ID" value="NZ_CP016027.1"/>
</dbReference>
<gene>
    <name evidence="1" type="ORF">A9404_11265</name>
</gene>
<dbReference type="Proteomes" id="UP000078596">
    <property type="component" value="Chromosome"/>
</dbReference>
<evidence type="ECO:0008006" key="3">
    <source>
        <dbReference type="Google" id="ProtNLM"/>
    </source>
</evidence>
<dbReference type="KEGG" id="haz:A9404_11265"/>
<dbReference type="STRING" id="1860122.A9404_11265"/>
<dbReference type="OrthoDB" id="7868987at2"/>
<dbReference type="AlphaFoldDB" id="A0A191ZJ14"/>
<organism evidence="1 2">
    <name type="scientific">Halothiobacillus diazotrophicus</name>
    <dbReference type="NCBI Taxonomy" id="1860122"/>
    <lineage>
        <taxon>Bacteria</taxon>
        <taxon>Pseudomonadati</taxon>
        <taxon>Pseudomonadota</taxon>
        <taxon>Gammaproteobacteria</taxon>
        <taxon>Chromatiales</taxon>
        <taxon>Halothiobacillaceae</taxon>
        <taxon>Halothiobacillus</taxon>
    </lineage>
</organism>
<reference evidence="1 2" key="1">
    <citation type="submission" date="2016-06" db="EMBL/GenBank/DDBJ databases">
        <title>Insight into the functional genes involving in sulfur oxidation in Pearl River water.</title>
        <authorList>
            <person name="Luo J."/>
            <person name="Tan X."/>
            <person name="Lin W."/>
        </authorList>
    </citation>
    <scope>NUCLEOTIDE SEQUENCE [LARGE SCALE GENOMIC DNA]</scope>
    <source>
        <strain evidence="1 2">LS2</strain>
    </source>
</reference>